<evidence type="ECO:0000256" key="1">
    <source>
        <dbReference type="ARBA" id="ARBA00009717"/>
    </source>
</evidence>
<organism evidence="5 6">
    <name type="scientific">Paraburkholderia megapolitana</name>
    <dbReference type="NCBI Taxonomy" id="420953"/>
    <lineage>
        <taxon>Bacteria</taxon>
        <taxon>Pseudomonadati</taxon>
        <taxon>Pseudomonadota</taxon>
        <taxon>Betaproteobacteria</taxon>
        <taxon>Burkholderiales</taxon>
        <taxon>Burkholderiaceae</taxon>
        <taxon>Paraburkholderia</taxon>
    </lineage>
</organism>
<dbReference type="PROSITE" id="PS51318">
    <property type="entry name" value="TAT"/>
    <property type="match status" value="1"/>
</dbReference>
<sequence length="820" mass="87494">MLKKTSSRRQFLLDALKLAGASATATVLPESILRAQSIPAAGPTGTIQDVKHVVILMQENRSFDHYLGNVPGVRGFGDPRPVVLPSGYPAWYQTSSSSYVLPFRPGSSSSTSNADIYYADLAHDWTSTHSAWNKGWYDSWVSAKGSSTMAYFTNQDIPYYYALAQTFTVCDSYHCSMLGPTDPNRIYLWTGCCGNVSGSSPHTDNSTSGYNWKTLPERLNKAGISWKVYQDKGQGLGANSGVGEYATGTSSDLWWNGNYGDNPLLNFTQYQNLGATDPLSPAFNGTQIDPTGQGKEYDTGLFTQLQSDVANNTLPQVSWIVAPYAYCEHPSWAASGGEWYVNNVLNALTSNPAVWASTVFLITYDENDGLFDHVPPPVPPTSTNGKSNVSTAAEFYSSSGTASDGSLSGDQPFGLGPRVPMIVVSPWSKGGNINSEVLDHTSIIRFIEARFSTATSPLQETNITPWRRAVCGDLTSAFNFAAADSSALSITAAASNMNPSGPVVGAYPPSTQTMPAQPVNRRPACRLPYEFFVAGLVNRAAKGLSLTFTNTGTAGTSLQVRAGNSSTAPRPYTIAASAGQCAALQDTLPLNSDGSYDFSISGPNGFLQEFRGSIGSAGTSGSLVEIALCYDVQNGNVRITLDNTRGTQPATFQLTDNAYGKNAYTSTTVAAGATSDVTWLGDAGWYDASIRVPDDANFFRRVAGCVQQLSGTLYTDSAIGNTSQFVPALAMQGSTYATLRFDYVAPPWLHSPKNWVGVYSKGVKPGASASLAWVYAPKGVGSVMLASRSGNTALPSGQYDVWYLFDDGYKALLGPISLSI</sequence>
<dbReference type="EC" id="3.1.4.3" evidence="2"/>
<dbReference type="Proteomes" id="UP000199548">
    <property type="component" value="Unassembled WGS sequence"/>
</dbReference>
<keyword evidence="6" id="KW-1185">Reference proteome</keyword>
<evidence type="ECO:0000259" key="4">
    <source>
        <dbReference type="Pfam" id="PF05506"/>
    </source>
</evidence>
<proteinExistence type="inferred from homology"/>
<dbReference type="RefSeq" id="WP_091009053.1">
    <property type="nucleotide sequence ID" value="NZ_CP041745.1"/>
</dbReference>
<dbReference type="GO" id="GO:0016042">
    <property type="term" value="P:lipid catabolic process"/>
    <property type="evidence" value="ECO:0007669"/>
    <property type="project" value="InterPro"/>
</dbReference>
<name>A0A1I3FPE9_9BURK</name>
<comment type="similarity">
    <text evidence="1">Belongs to the bacterial phospholipase C family.</text>
</comment>
<feature type="domain" description="Bacterial phospholipase C C-terminal" evidence="4">
    <location>
        <begin position="523"/>
        <end position="612"/>
    </location>
</feature>
<dbReference type="InterPro" id="IPR017850">
    <property type="entry name" value="Alkaline_phosphatase_core_sf"/>
</dbReference>
<dbReference type="STRING" id="420953.SAMN05192543_10229"/>
<dbReference type="Pfam" id="PF04185">
    <property type="entry name" value="Phosphoesterase"/>
    <property type="match status" value="1"/>
</dbReference>
<dbReference type="EMBL" id="FOQU01000002">
    <property type="protein sequence ID" value="SFI12841.1"/>
    <property type="molecule type" value="Genomic_DNA"/>
</dbReference>
<dbReference type="Pfam" id="PF05506">
    <property type="entry name" value="PLipase_C_C"/>
    <property type="match status" value="2"/>
</dbReference>
<dbReference type="PANTHER" id="PTHR31956:SF1">
    <property type="entry name" value="NON-SPECIFIC PHOSPHOLIPASE C1"/>
    <property type="match status" value="1"/>
</dbReference>
<keyword evidence="3" id="KW-0378">Hydrolase</keyword>
<dbReference type="InterPro" id="IPR006311">
    <property type="entry name" value="TAT_signal"/>
</dbReference>
<dbReference type="OrthoDB" id="980947at2"/>
<evidence type="ECO:0000256" key="2">
    <source>
        <dbReference type="ARBA" id="ARBA00012018"/>
    </source>
</evidence>
<protein>
    <recommendedName>
        <fullName evidence="2">phospholipase C</fullName>
        <ecNumber evidence="2">3.1.4.3</ecNumber>
    </recommendedName>
</protein>
<evidence type="ECO:0000256" key="3">
    <source>
        <dbReference type="ARBA" id="ARBA00022801"/>
    </source>
</evidence>
<gene>
    <name evidence="5" type="ORF">SAMN05192543_10229</name>
</gene>
<dbReference type="GO" id="GO:0034480">
    <property type="term" value="F:phosphatidylcholine phospholipase C activity"/>
    <property type="evidence" value="ECO:0007669"/>
    <property type="project" value="UniProtKB-EC"/>
</dbReference>
<feature type="domain" description="Bacterial phospholipase C C-terminal" evidence="4">
    <location>
        <begin position="625"/>
        <end position="704"/>
    </location>
</feature>
<reference evidence="5 6" key="1">
    <citation type="submission" date="2016-10" db="EMBL/GenBank/DDBJ databases">
        <authorList>
            <person name="de Groot N.N."/>
        </authorList>
    </citation>
    <scope>NUCLEOTIDE SEQUENCE [LARGE SCALE GENOMIC DNA]</scope>
    <source>
        <strain evidence="5 6">LMG 23650</strain>
    </source>
</reference>
<dbReference type="InterPro" id="IPR017767">
    <property type="entry name" value="PC-PLC"/>
</dbReference>
<accession>A0A1I3FPE9</accession>
<dbReference type="PANTHER" id="PTHR31956">
    <property type="entry name" value="NON-SPECIFIC PHOSPHOLIPASE C4-RELATED"/>
    <property type="match status" value="1"/>
</dbReference>
<dbReference type="Gene3D" id="3.40.720.10">
    <property type="entry name" value="Alkaline Phosphatase, subunit A"/>
    <property type="match status" value="2"/>
</dbReference>
<dbReference type="InterPro" id="IPR007312">
    <property type="entry name" value="Phosphoesterase"/>
</dbReference>
<evidence type="ECO:0000313" key="5">
    <source>
        <dbReference type="EMBL" id="SFI12841.1"/>
    </source>
</evidence>
<evidence type="ECO:0000313" key="6">
    <source>
        <dbReference type="Proteomes" id="UP000199548"/>
    </source>
</evidence>
<dbReference type="NCBIfam" id="TIGR03396">
    <property type="entry name" value="PC_PLC"/>
    <property type="match status" value="1"/>
</dbReference>
<dbReference type="AlphaFoldDB" id="A0A1I3FPE9"/>
<dbReference type="InterPro" id="IPR008475">
    <property type="entry name" value="PLipase_C_C"/>
</dbReference>